<reference evidence="1" key="1">
    <citation type="submission" date="2022-08" db="EMBL/GenBank/DDBJ databases">
        <authorList>
            <consortium name="DOE Joint Genome Institute"/>
            <person name="Min B."/>
            <person name="Riley R."/>
            <person name="Sierra-Patev S."/>
            <person name="Naranjo-Ortiz M."/>
            <person name="Looney B."/>
            <person name="Konkel Z."/>
            <person name="Slot J.C."/>
            <person name="Sakamoto Y."/>
            <person name="Steenwyk J.L."/>
            <person name="Rokas A."/>
            <person name="Carro J."/>
            <person name="Camarero S."/>
            <person name="Ferreira P."/>
            <person name="Molpeceres G."/>
            <person name="Ruiz-Duenas F.J."/>
            <person name="Serrano A."/>
            <person name="Henrissat B."/>
            <person name="Drula E."/>
            <person name="Hughes K.W."/>
            <person name="Mata J.L."/>
            <person name="Ishikawa N.K."/>
            <person name="Vargas-Isla R."/>
            <person name="Ushijima S."/>
            <person name="Smith C.A."/>
            <person name="Ahrendt S."/>
            <person name="Andreopoulos W."/>
            <person name="He G."/>
            <person name="Labutti K."/>
            <person name="Lipzen A."/>
            <person name="Ng V."/>
            <person name="Sandor L."/>
            <person name="Barry K."/>
            <person name="Martinez A.T."/>
            <person name="Xiao Y."/>
            <person name="Gibbons J.G."/>
            <person name="Terashima K."/>
            <person name="Hibbett D.S."/>
            <person name="Grigoriev I.V."/>
        </authorList>
    </citation>
    <scope>NUCLEOTIDE SEQUENCE</scope>
    <source>
        <strain evidence="1">Sp2 HRB7682 ss15</strain>
    </source>
</reference>
<dbReference type="Proteomes" id="UP001150238">
    <property type="component" value="Unassembled WGS sequence"/>
</dbReference>
<sequence length="101" mass="11434">MAFPVPSHLPRRANPQDVTSKILSTMDEATNKSLTASLAKSWLEELDTTIHSTKERIHDRIHADLPEFERQLQTSISVQTRLHTLVTEVDSLNHSLHDPEA</sequence>
<evidence type="ECO:0000313" key="2">
    <source>
        <dbReference type="Proteomes" id="UP001150238"/>
    </source>
</evidence>
<dbReference type="EMBL" id="JANVFS010000046">
    <property type="protein sequence ID" value="KAJ4466116.1"/>
    <property type="molecule type" value="Genomic_DNA"/>
</dbReference>
<proteinExistence type="predicted"/>
<evidence type="ECO:0000313" key="1">
    <source>
        <dbReference type="EMBL" id="KAJ4466116.1"/>
    </source>
</evidence>
<protein>
    <submittedName>
        <fullName evidence="1">Uncharacterized protein</fullName>
    </submittedName>
</protein>
<name>A0A9W9DF64_9AGAR</name>
<reference evidence="1" key="2">
    <citation type="journal article" date="2023" name="Proc. Natl. Acad. Sci. U.S.A.">
        <title>A global phylogenomic analysis of the shiitake genus Lentinula.</title>
        <authorList>
            <person name="Sierra-Patev S."/>
            <person name="Min B."/>
            <person name="Naranjo-Ortiz M."/>
            <person name="Looney B."/>
            <person name="Konkel Z."/>
            <person name="Slot J.C."/>
            <person name="Sakamoto Y."/>
            <person name="Steenwyk J.L."/>
            <person name="Rokas A."/>
            <person name="Carro J."/>
            <person name="Camarero S."/>
            <person name="Ferreira P."/>
            <person name="Molpeceres G."/>
            <person name="Ruiz-Duenas F.J."/>
            <person name="Serrano A."/>
            <person name="Henrissat B."/>
            <person name="Drula E."/>
            <person name="Hughes K.W."/>
            <person name="Mata J.L."/>
            <person name="Ishikawa N.K."/>
            <person name="Vargas-Isla R."/>
            <person name="Ushijima S."/>
            <person name="Smith C.A."/>
            <person name="Donoghue J."/>
            <person name="Ahrendt S."/>
            <person name="Andreopoulos W."/>
            <person name="He G."/>
            <person name="LaButti K."/>
            <person name="Lipzen A."/>
            <person name="Ng V."/>
            <person name="Riley R."/>
            <person name="Sandor L."/>
            <person name="Barry K."/>
            <person name="Martinez A.T."/>
            <person name="Xiao Y."/>
            <person name="Gibbons J.G."/>
            <person name="Terashima K."/>
            <person name="Grigoriev I.V."/>
            <person name="Hibbett D."/>
        </authorList>
    </citation>
    <scope>NUCLEOTIDE SEQUENCE</scope>
    <source>
        <strain evidence="1">Sp2 HRB7682 ss15</strain>
    </source>
</reference>
<dbReference type="AlphaFoldDB" id="A0A9W9DF64"/>
<accession>A0A9W9DF64</accession>
<organism evidence="1 2">
    <name type="scientific">Lentinula lateritia</name>
    <dbReference type="NCBI Taxonomy" id="40482"/>
    <lineage>
        <taxon>Eukaryota</taxon>
        <taxon>Fungi</taxon>
        <taxon>Dikarya</taxon>
        <taxon>Basidiomycota</taxon>
        <taxon>Agaricomycotina</taxon>
        <taxon>Agaricomycetes</taxon>
        <taxon>Agaricomycetidae</taxon>
        <taxon>Agaricales</taxon>
        <taxon>Marasmiineae</taxon>
        <taxon>Omphalotaceae</taxon>
        <taxon>Lentinula</taxon>
    </lineage>
</organism>
<gene>
    <name evidence="1" type="ORF">C8J55DRAFT_242847</name>
</gene>
<comment type="caution">
    <text evidence="1">The sequence shown here is derived from an EMBL/GenBank/DDBJ whole genome shotgun (WGS) entry which is preliminary data.</text>
</comment>